<dbReference type="Gene3D" id="1.10.287.130">
    <property type="match status" value="1"/>
</dbReference>
<gene>
    <name evidence="5" type="ORF">MRZ06_07180</name>
</gene>
<dbReference type="Pfam" id="PF14689">
    <property type="entry name" value="SPOB_a"/>
    <property type="match status" value="1"/>
</dbReference>
<evidence type="ECO:0000256" key="3">
    <source>
        <dbReference type="ARBA" id="ARBA00022777"/>
    </source>
</evidence>
<evidence type="ECO:0000259" key="4">
    <source>
        <dbReference type="Pfam" id="PF14689"/>
    </source>
</evidence>
<sequence>MMDSTNIYYKIKHNFANQLQLIDIYTRLDKHEARDRLIQSLVSAFKAEQQFLKLPLAQTIEVYITHRVSYEILDYDFEIDMLSSAIGSYDKHVAEIFSRVFEDIKSRIKTKSLLTISMFETNSSFELLFVLTGDIINQSAADNVTEISELLIEYKYEIIRGV</sequence>
<keyword evidence="6" id="KW-1185">Reference proteome</keyword>
<keyword evidence="2" id="KW-0808">Transferase</keyword>
<keyword evidence="1" id="KW-0597">Phosphoprotein</keyword>
<reference evidence="5" key="2">
    <citation type="submission" date="2022-04" db="EMBL/GenBank/DDBJ databases">
        <title>Antimicrobial genetic elements in methicillin-resistant Macrococcus armenti.</title>
        <authorList>
            <person name="Keller J.E."/>
            <person name="Schwendener S."/>
            <person name="Pantucek R."/>
            <person name="Perreten V."/>
        </authorList>
    </citation>
    <scope>NUCLEOTIDE SEQUENCE</scope>
    <source>
        <strain evidence="5">CCM 2609</strain>
    </source>
</reference>
<evidence type="ECO:0000313" key="6">
    <source>
        <dbReference type="Proteomes" id="UP000830343"/>
    </source>
</evidence>
<dbReference type="InterPro" id="IPR016120">
    <property type="entry name" value="Sig_transdc_His_kin_SpoOB"/>
</dbReference>
<name>A0ABY3ZSE9_9STAP</name>
<dbReference type="RefSeq" id="WP_243365200.1">
    <property type="nucleotide sequence ID" value="NZ_CP094348.1"/>
</dbReference>
<proteinExistence type="predicted"/>
<keyword evidence="3" id="KW-0418">Kinase</keyword>
<feature type="domain" description="SpoOB alpha-helical" evidence="4">
    <location>
        <begin position="11"/>
        <end position="54"/>
    </location>
</feature>
<evidence type="ECO:0000256" key="1">
    <source>
        <dbReference type="ARBA" id="ARBA00022553"/>
    </source>
</evidence>
<dbReference type="InterPro" id="IPR039506">
    <property type="entry name" value="SPOB_a"/>
</dbReference>
<dbReference type="SUPFAM" id="SSF55890">
    <property type="entry name" value="Sporulation response regulatory protein Spo0B"/>
    <property type="match status" value="1"/>
</dbReference>
<dbReference type="EMBL" id="CP094348">
    <property type="protein sequence ID" value="UOB19821.1"/>
    <property type="molecule type" value="Genomic_DNA"/>
</dbReference>
<protein>
    <submittedName>
        <fullName evidence="5">Spo0B domain-containing protein</fullName>
    </submittedName>
</protein>
<reference evidence="5" key="1">
    <citation type="submission" date="2022-03" db="EMBL/GenBank/DDBJ databases">
        <authorList>
            <person name="Vrbovska V."/>
            <person name="Kovarovic V."/>
            <person name="Botka T."/>
            <person name="Pantucek R."/>
        </authorList>
    </citation>
    <scope>NUCLEOTIDE SEQUENCE</scope>
    <source>
        <strain evidence="5">CCM 2609</strain>
    </source>
</reference>
<evidence type="ECO:0000256" key="2">
    <source>
        <dbReference type="ARBA" id="ARBA00022679"/>
    </source>
</evidence>
<accession>A0ABY3ZSE9</accession>
<organism evidence="5 6">
    <name type="scientific">Macrococcus armenti</name>
    <dbReference type="NCBI Taxonomy" id="2875764"/>
    <lineage>
        <taxon>Bacteria</taxon>
        <taxon>Bacillati</taxon>
        <taxon>Bacillota</taxon>
        <taxon>Bacilli</taxon>
        <taxon>Bacillales</taxon>
        <taxon>Staphylococcaceae</taxon>
        <taxon>Macrococcus</taxon>
    </lineage>
</organism>
<evidence type="ECO:0000313" key="5">
    <source>
        <dbReference type="EMBL" id="UOB19821.1"/>
    </source>
</evidence>
<dbReference type="Proteomes" id="UP000830343">
    <property type="component" value="Chromosome"/>
</dbReference>